<reference evidence="1 2" key="1">
    <citation type="submission" date="2023-07" db="EMBL/GenBank/DDBJ databases">
        <title>Sorghum-associated microbial communities from plants grown in Nebraska, USA.</title>
        <authorList>
            <person name="Schachtman D."/>
        </authorList>
    </citation>
    <scope>NUCLEOTIDE SEQUENCE [LARGE SCALE GENOMIC DNA]</scope>
    <source>
        <strain evidence="1 2">3773</strain>
    </source>
</reference>
<dbReference type="EMBL" id="JAVDVI010000010">
    <property type="protein sequence ID" value="MDR6968472.1"/>
    <property type="molecule type" value="Genomic_DNA"/>
</dbReference>
<accession>A0ABU1TRK4</accession>
<comment type="caution">
    <text evidence="1">The sequence shown here is derived from an EMBL/GenBank/DDBJ whole genome shotgun (WGS) entry which is preliminary data.</text>
</comment>
<protein>
    <recommendedName>
        <fullName evidence="3">Outer membrane protein beta-barrel domain-containing protein</fullName>
    </recommendedName>
</protein>
<proteinExistence type="predicted"/>
<gene>
    <name evidence="1" type="ORF">J2X31_002495</name>
</gene>
<evidence type="ECO:0008006" key="3">
    <source>
        <dbReference type="Google" id="ProtNLM"/>
    </source>
</evidence>
<keyword evidence="2" id="KW-1185">Reference proteome</keyword>
<dbReference type="RefSeq" id="WP_310027065.1">
    <property type="nucleotide sequence ID" value="NZ_JAVDVI010000010.1"/>
</dbReference>
<name>A0ABU1TRK4_9FLAO</name>
<sequence>MKHFYFLIIFFVFQNSFTQEFTTEKSTFSGQIGFFGAWINNESRLSNQFTLKSEVGLDAFTRRYGDGISFDVYAPVITVEPRWYYNLEKRGNKGRNVHNNGGNFLALTMSYHPDWFVIKGVQEDLYIPHQLAIVPKWGIKRNFGKSDFNYEAGVGLGYNFMFLKQYGYMENRGDVLLDLHLRIGYTFKSSRIKP</sequence>
<evidence type="ECO:0000313" key="2">
    <source>
        <dbReference type="Proteomes" id="UP001255185"/>
    </source>
</evidence>
<evidence type="ECO:0000313" key="1">
    <source>
        <dbReference type="EMBL" id="MDR6968472.1"/>
    </source>
</evidence>
<dbReference type="Proteomes" id="UP001255185">
    <property type="component" value="Unassembled WGS sequence"/>
</dbReference>
<organism evidence="1 2">
    <name type="scientific">Flavobacterium arsenatis</name>
    <dbReference type="NCBI Taxonomy" id="1484332"/>
    <lineage>
        <taxon>Bacteria</taxon>
        <taxon>Pseudomonadati</taxon>
        <taxon>Bacteroidota</taxon>
        <taxon>Flavobacteriia</taxon>
        <taxon>Flavobacteriales</taxon>
        <taxon>Flavobacteriaceae</taxon>
        <taxon>Flavobacterium</taxon>
    </lineage>
</organism>